<dbReference type="RefSeq" id="WP_132005399.1">
    <property type="nucleotide sequence ID" value="NZ_SMFK01000005.1"/>
</dbReference>
<keyword evidence="9" id="KW-1185">Reference proteome</keyword>
<dbReference type="InterPro" id="IPR035965">
    <property type="entry name" value="PAS-like_dom_sf"/>
</dbReference>
<evidence type="ECO:0000259" key="6">
    <source>
        <dbReference type="PROSITE" id="PS50109"/>
    </source>
</evidence>
<dbReference type="InterPro" id="IPR004358">
    <property type="entry name" value="Sig_transdc_His_kin-like_C"/>
</dbReference>
<gene>
    <name evidence="8" type="ORF">E0F76_10660</name>
</gene>
<proteinExistence type="predicted"/>
<dbReference type="InterPro" id="IPR036890">
    <property type="entry name" value="HATPase_C_sf"/>
</dbReference>
<sequence length="365" mass="41381">MSENNNSISNPDNLNVFKHFFDLSPDLLCIAGFDGYFKKINPSVSKLLGYTEEELFSKPISEFIYSDDKNITATLRSELTKNSVLQNFENRYVTKSGEIIWLAWTSMPVYKEQLIYAIAKNITHKKILEEERNIIVTNLSRINNDLKKISYTSSHDLRAPVNNMISIFSLIDTSKISDPETLELLKMLELTSENLKEALNDHLDVLIQEDHLNTELEDLNFDNSLNSVLLSINSLIQNSNASITTDFSKLEKVKFNKTYMESLFLNLITNSIKYAKPGTFPKISISSRIQDGINQLVVSDNGLGFDMDIVKDKIFGLHQKFHNHVDSRGIGLYLVHNHVTSIGGKITVESKVNQGTTFVISFKAK</sequence>
<dbReference type="GO" id="GO:0000155">
    <property type="term" value="F:phosphorelay sensor kinase activity"/>
    <property type="evidence" value="ECO:0007669"/>
    <property type="project" value="InterPro"/>
</dbReference>
<dbReference type="PROSITE" id="PS50109">
    <property type="entry name" value="HIS_KIN"/>
    <property type="match status" value="1"/>
</dbReference>
<dbReference type="Gene3D" id="3.30.565.10">
    <property type="entry name" value="Histidine kinase-like ATPase, C-terminal domain"/>
    <property type="match status" value="1"/>
</dbReference>
<dbReference type="OrthoDB" id="5522855at2"/>
<evidence type="ECO:0000256" key="2">
    <source>
        <dbReference type="ARBA" id="ARBA00012438"/>
    </source>
</evidence>
<evidence type="ECO:0000256" key="4">
    <source>
        <dbReference type="ARBA" id="ARBA00022679"/>
    </source>
</evidence>
<dbReference type="Pfam" id="PF02518">
    <property type="entry name" value="HATPase_c"/>
    <property type="match status" value="1"/>
</dbReference>
<dbReference type="CDD" id="cd00130">
    <property type="entry name" value="PAS"/>
    <property type="match status" value="1"/>
</dbReference>
<dbReference type="SUPFAM" id="SSF47384">
    <property type="entry name" value="Homodimeric domain of signal transducing histidine kinase"/>
    <property type="match status" value="1"/>
</dbReference>
<dbReference type="Gene3D" id="3.30.450.20">
    <property type="entry name" value="PAS domain"/>
    <property type="match status" value="1"/>
</dbReference>
<feature type="domain" description="Histidine kinase" evidence="6">
    <location>
        <begin position="152"/>
        <end position="365"/>
    </location>
</feature>
<dbReference type="PANTHER" id="PTHR43304:SF1">
    <property type="entry name" value="PAC DOMAIN-CONTAINING PROTEIN"/>
    <property type="match status" value="1"/>
</dbReference>
<dbReference type="InterPro" id="IPR000014">
    <property type="entry name" value="PAS"/>
</dbReference>
<keyword evidence="3" id="KW-0597">Phosphoprotein</keyword>
<comment type="caution">
    <text evidence="8">The sequence shown here is derived from an EMBL/GenBank/DDBJ whole genome shotgun (WGS) entry which is preliminary data.</text>
</comment>
<dbReference type="InterPro" id="IPR052162">
    <property type="entry name" value="Sensor_kinase/Photoreceptor"/>
</dbReference>
<dbReference type="SUPFAM" id="SSF55785">
    <property type="entry name" value="PYP-like sensor domain (PAS domain)"/>
    <property type="match status" value="1"/>
</dbReference>
<reference evidence="8 9" key="1">
    <citation type="submission" date="2019-03" db="EMBL/GenBank/DDBJ databases">
        <title>Flavobacterium AR-3-4 sp. nov. isolated from arctic soil.</title>
        <authorList>
            <person name="Chaudhary D.K."/>
        </authorList>
    </citation>
    <scope>NUCLEOTIDE SEQUENCE [LARGE SCALE GENOMIC DNA]</scope>
    <source>
        <strain evidence="8 9">AR-3-4</strain>
    </source>
</reference>
<dbReference type="InterPro" id="IPR005467">
    <property type="entry name" value="His_kinase_dom"/>
</dbReference>
<protein>
    <recommendedName>
        <fullName evidence="2">histidine kinase</fullName>
        <ecNumber evidence="2">2.7.13.3</ecNumber>
    </recommendedName>
</protein>
<dbReference type="PRINTS" id="PR00344">
    <property type="entry name" value="BCTRLSENSOR"/>
</dbReference>
<evidence type="ECO:0000256" key="5">
    <source>
        <dbReference type="ARBA" id="ARBA00022777"/>
    </source>
</evidence>
<dbReference type="PROSITE" id="PS50112">
    <property type="entry name" value="PAS"/>
    <property type="match status" value="1"/>
</dbReference>
<dbReference type="Gene3D" id="1.10.287.130">
    <property type="match status" value="1"/>
</dbReference>
<dbReference type="SMART" id="SM00091">
    <property type="entry name" value="PAS"/>
    <property type="match status" value="1"/>
</dbReference>
<comment type="catalytic activity">
    <reaction evidence="1">
        <text>ATP + protein L-histidine = ADP + protein N-phospho-L-histidine.</text>
        <dbReference type="EC" id="2.7.13.3"/>
    </reaction>
</comment>
<dbReference type="EMBL" id="SMFK01000005">
    <property type="protein sequence ID" value="TDD97088.1"/>
    <property type="molecule type" value="Genomic_DNA"/>
</dbReference>
<dbReference type="InterPro" id="IPR003594">
    <property type="entry name" value="HATPase_dom"/>
</dbReference>
<dbReference type="SMART" id="SM00387">
    <property type="entry name" value="HATPase_c"/>
    <property type="match status" value="1"/>
</dbReference>
<evidence type="ECO:0000256" key="3">
    <source>
        <dbReference type="ARBA" id="ARBA00022553"/>
    </source>
</evidence>
<evidence type="ECO:0000259" key="7">
    <source>
        <dbReference type="PROSITE" id="PS50112"/>
    </source>
</evidence>
<evidence type="ECO:0000313" key="9">
    <source>
        <dbReference type="Proteomes" id="UP000295479"/>
    </source>
</evidence>
<dbReference type="PANTHER" id="PTHR43304">
    <property type="entry name" value="PHYTOCHROME-LIKE PROTEIN CPH1"/>
    <property type="match status" value="1"/>
</dbReference>
<feature type="domain" description="PAS" evidence="7">
    <location>
        <begin position="13"/>
        <end position="83"/>
    </location>
</feature>
<keyword evidence="4" id="KW-0808">Transferase</keyword>
<accession>A0A4R5CAX4</accession>
<evidence type="ECO:0000256" key="1">
    <source>
        <dbReference type="ARBA" id="ARBA00000085"/>
    </source>
</evidence>
<dbReference type="AlphaFoldDB" id="A0A4R5CAX4"/>
<organism evidence="8 9">
    <name type="scientific">Flavobacterium cellulosilyticum</name>
    <dbReference type="NCBI Taxonomy" id="2541731"/>
    <lineage>
        <taxon>Bacteria</taxon>
        <taxon>Pseudomonadati</taxon>
        <taxon>Bacteroidota</taxon>
        <taxon>Flavobacteriia</taxon>
        <taxon>Flavobacteriales</taxon>
        <taxon>Flavobacteriaceae</taxon>
        <taxon>Flavobacterium</taxon>
    </lineage>
</organism>
<dbReference type="SUPFAM" id="SSF55874">
    <property type="entry name" value="ATPase domain of HSP90 chaperone/DNA topoisomerase II/histidine kinase"/>
    <property type="match status" value="1"/>
</dbReference>
<dbReference type="NCBIfam" id="TIGR00229">
    <property type="entry name" value="sensory_box"/>
    <property type="match status" value="1"/>
</dbReference>
<dbReference type="Pfam" id="PF08447">
    <property type="entry name" value="PAS_3"/>
    <property type="match status" value="1"/>
</dbReference>
<dbReference type="InterPro" id="IPR013655">
    <property type="entry name" value="PAS_fold_3"/>
</dbReference>
<dbReference type="EC" id="2.7.13.3" evidence="2"/>
<keyword evidence="5 8" id="KW-0418">Kinase</keyword>
<dbReference type="Proteomes" id="UP000295479">
    <property type="component" value="Unassembled WGS sequence"/>
</dbReference>
<evidence type="ECO:0000313" key="8">
    <source>
        <dbReference type="EMBL" id="TDD97088.1"/>
    </source>
</evidence>
<dbReference type="InterPro" id="IPR036097">
    <property type="entry name" value="HisK_dim/P_sf"/>
</dbReference>
<name>A0A4R5CAX4_9FLAO</name>